<reference evidence="4" key="2">
    <citation type="journal article" date="2017" name="Genome Announc.">
        <title>Genome sequences of Cyberlindnera fabianii 65, Pichia kudriavzevii 129, and Saccharomyces cerevisiae 131 isolated from fermented masau fruits in Zimbabwe.</title>
        <authorList>
            <person name="van Rijswijck I.M.H."/>
            <person name="Derks M.F.L."/>
            <person name="Abee T."/>
            <person name="de Ridder D."/>
            <person name="Smid E.J."/>
        </authorList>
    </citation>
    <scope>NUCLEOTIDE SEQUENCE [LARGE SCALE GENOMIC DNA]</scope>
    <source>
        <strain evidence="4">65</strain>
    </source>
</reference>
<dbReference type="OMA" id="WFGKGFW"/>
<accession>A0A061ANZ7</accession>
<dbReference type="Pfam" id="PF19050">
    <property type="entry name" value="PhoD_2"/>
    <property type="match status" value="2"/>
</dbReference>
<dbReference type="EMBL" id="MPUK01000010">
    <property type="protein sequence ID" value="ONH65583.1"/>
    <property type="molecule type" value="Genomic_DNA"/>
</dbReference>
<dbReference type="AlphaFoldDB" id="A0A061ANZ7"/>
<dbReference type="PANTHER" id="PTHR46689">
    <property type="entry name" value="MEMBRANE PROTEIN, PUTATIVE-RELATED"/>
    <property type="match status" value="1"/>
</dbReference>
<dbReference type="VEuPathDB" id="FungiDB:BON22_4546"/>
<evidence type="ECO:0000313" key="4">
    <source>
        <dbReference type="Proteomes" id="UP000189513"/>
    </source>
</evidence>
<feature type="domain" description="PhoD-like phosphatase" evidence="1">
    <location>
        <begin position="142"/>
        <end position="419"/>
    </location>
</feature>
<dbReference type="EMBL" id="LK052888">
    <property type="protein sequence ID" value="CDR39280.1"/>
    <property type="molecule type" value="Genomic_DNA"/>
</dbReference>
<protein>
    <submittedName>
        <fullName evidence="2">CYFA0S03e01662g1_1</fullName>
    </submittedName>
</protein>
<dbReference type="STRING" id="36022.A0A061ANZ7"/>
<dbReference type="GO" id="GO:0016020">
    <property type="term" value="C:membrane"/>
    <property type="evidence" value="ECO:0007669"/>
    <property type="project" value="TreeGrafter"/>
</dbReference>
<keyword evidence="4" id="KW-1185">Reference proteome</keyword>
<dbReference type="Gene3D" id="3.60.21.70">
    <property type="entry name" value="PhoD-like phosphatase"/>
    <property type="match status" value="1"/>
</dbReference>
<dbReference type="PANTHER" id="PTHR46689:SF1">
    <property type="entry name" value="PHOD-LIKE PHOSPHATASE DOMAIN-CONTAINING PROTEIN"/>
    <property type="match status" value="1"/>
</dbReference>
<organism evidence="2">
    <name type="scientific">Cyberlindnera fabianii</name>
    <name type="common">Yeast</name>
    <name type="synonym">Hansenula fabianii</name>
    <dbReference type="NCBI Taxonomy" id="36022"/>
    <lineage>
        <taxon>Eukaryota</taxon>
        <taxon>Fungi</taxon>
        <taxon>Dikarya</taxon>
        <taxon>Ascomycota</taxon>
        <taxon>Saccharomycotina</taxon>
        <taxon>Saccharomycetes</taxon>
        <taxon>Phaffomycetales</taxon>
        <taxon>Phaffomycetaceae</taxon>
        <taxon>Cyberlindnera</taxon>
    </lineage>
</organism>
<proteinExistence type="predicted"/>
<reference evidence="3" key="3">
    <citation type="submission" date="2017-01" db="EMBL/GenBank/DDBJ databases">
        <authorList>
            <person name="Mah S.A."/>
            <person name="Swanson W.J."/>
            <person name="Moy G.W."/>
            <person name="Vacquier V.D."/>
        </authorList>
    </citation>
    <scope>NUCLEOTIDE SEQUENCE [LARGE SCALE GENOMIC DNA]</scope>
    <source>
        <strain evidence="3">65</strain>
    </source>
</reference>
<name>A0A061ANZ7_CYBFA</name>
<dbReference type="InterPro" id="IPR043904">
    <property type="entry name" value="PhoD_2-like"/>
</dbReference>
<dbReference type="InterPro" id="IPR018946">
    <property type="entry name" value="PhoD-like_MPP"/>
</dbReference>
<feature type="domain" description="PhoD-like phosphatase" evidence="1">
    <location>
        <begin position="432"/>
        <end position="615"/>
    </location>
</feature>
<dbReference type="OrthoDB" id="2419400at2759"/>
<dbReference type="InterPro" id="IPR038607">
    <property type="entry name" value="PhoD-like_sf"/>
</dbReference>
<gene>
    <name evidence="3" type="ORF">BON22_4546</name>
    <name evidence="2" type="ORF">CYFA0S_03e01662g</name>
</gene>
<dbReference type="CDD" id="cd07389">
    <property type="entry name" value="MPP_PhoD"/>
    <property type="match status" value="1"/>
</dbReference>
<sequence>MTGPSNIETWIQDAHPLDQLFERLEAAQDCPKKVPIAEVAGGLDIRCGPILRLLGTLEQGQSNYRATLMIVTKDESTTADARVTFVKGPVQPQNDADFSQGEFPGKIYHVQDGHTFWRFHIDLPLEQYEQKVRYTVNDALTFDFYVPRLDQPMNIISYSCNGFSLATQTDSFKGSLWYDVIRKHYTENRYHVMLGGGDQLYCDAIKNASDVFHKWLNEKNPIKKQHAKFTGDIERSFNEFYLKQYLEWFGKGFWVGTQGRTLQSLFPFAMACIPSVNIYDDHDIIDGYGSYRDSTMGTEMFRGVGTVAYKYYMLFQHQTSLENDKEYNTDPSWILGKRPGPFIAEHSHSVFTKLGNGIGFLGLDCRTERKLKQIVSDDTYNVVFKRLKDEVRQDPNIKHMLVMLGVPIAYPRLVWLEWLLTSSILAPVRTLAQKGVIAKGLVNEFDGSVEVLDDLNDHWCSKHHKKERNALVARLQEFGASLGVRVTILSGDVHLCAIGRFRTKLHHHLISQSKYEEHNKQVLEHPEEDPRLMFNIISSAIVNAPPPDAMATLLNKRSKGHHFDRLTDEDMVPIFGKDVDGSERSNKQFLNKRNWSDLVHIRNFNPDGSRPGYEIGTWRYPQSSAGLAKDFEPEEQRDFQYPITENSLVTRIHVEKDPADIQSETTDYEIIVPELAGKHQLKDIGVKD</sequence>
<reference evidence="2" key="1">
    <citation type="journal article" date="2014" name="Genome Announc.">
        <title>Genome sequence of the yeast Cyberlindnera fabianii (Hansenula fabianii).</title>
        <authorList>
            <person name="Freel K.C."/>
            <person name="Sarilar V."/>
            <person name="Neuveglise C."/>
            <person name="Devillers H."/>
            <person name="Friedrich A."/>
            <person name="Schacherer J."/>
        </authorList>
    </citation>
    <scope>NUCLEOTIDE SEQUENCE</scope>
    <source>
        <strain evidence="2">YJS4271</strain>
    </source>
</reference>
<evidence type="ECO:0000259" key="1">
    <source>
        <dbReference type="Pfam" id="PF19050"/>
    </source>
</evidence>
<evidence type="ECO:0000313" key="2">
    <source>
        <dbReference type="EMBL" id="CDR39280.1"/>
    </source>
</evidence>
<evidence type="ECO:0000313" key="3">
    <source>
        <dbReference type="EMBL" id="ONH65583.1"/>
    </source>
</evidence>
<dbReference type="Proteomes" id="UP000189513">
    <property type="component" value="Unassembled WGS sequence"/>
</dbReference>